<dbReference type="InterPro" id="IPR013783">
    <property type="entry name" value="Ig-like_fold"/>
</dbReference>
<dbReference type="InterPro" id="IPR002909">
    <property type="entry name" value="IPT_dom"/>
</dbReference>
<dbReference type="SMART" id="SM00460">
    <property type="entry name" value="TGc"/>
    <property type="match status" value="1"/>
</dbReference>
<sequence>MSLLDKFLYRFRKHPLVRIASTAGIIALAVYVFFFLSTARRQAPVLTGIHPAVGEPGEIITLTGKNFGSSKESDSYVEIAGCRLTTSSYLVWTDTSIKAVLPYNVEDGLVYVTTKNGRSEAEIFANRQTIPVPVSRIPATAIPFIESVQKKTAQIGSLITITGTDFGSLRGNSRVLFTSAYNAPDRETLLIPCSEFDSDYVFWSDTRLQVRVPDGAATGQVFVETDYGKSSGFDFTVSSSAGSKTYADMHTYSVKVAADISDAQAETNSLLTLFIPLPQITSAQKAVTIVNSNPEPSIPRYMNTLVHQVSLHEAIGKKLNFSHTFVLTVYAVHSQIQASAVKSVSEETKKMYASYLKSNAVTPSDNKAVRELAASIIKNEKNPFVQAKLLYTWLIKNMRVSQNTQSGDTNVLRSLSSKKADAYDMAVLYTALLRAAGIPSLTNGGILVDSDMQSRNHWWCEFYIDEVGWIPADPALGAGLAYKAFQKPESAADFYFGNSDAQHITFSRGWNNIKPAHVTGKKVYRPKSYALQSIWEETTAGSVKYSSYWQDAAVTGIY</sequence>
<evidence type="ECO:0000259" key="2">
    <source>
        <dbReference type="SMART" id="SM00460"/>
    </source>
</evidence>
<dbReference type="STRING" id="1125699.HMPREF9194_00800"/>
<keyword evidence="1" id="KW-0812">Transmembrane</keyword>
<dbReference type="EMBL" id="ATFF01000006">
    <property type="protein sequence ID" value="EPF30483.1"/>
    <property type="molecule type" value="Genomic_DNA"/>
</dbReference>
<keyword evidence="1" id="KW-1133">Transmembrane helix</keyword>
<accession>S3JWX9</accession>
<dbReference type="Gene3D" id="2.60.40.10">
    <property type="entry name" value="Immunoglobulins"/>
    <property type="match status" value="2"/>
</dbReference>
<feature type="domain" description="Transglutaminase-like" evidence="2">
    <location>
        <begin position="414"/>
        <end position="476"/>
    </location>
</feature>
<dbReference type="Proteomes" id="UP000014541">
    <property type="component" value="Unassembled WGS sequence"/>
</dbReference>
<gene>
    <name evidence="3" type="ORF">HMPREF9194_00800</name>
</gene>
<dbReference type="InterPro" id="IPR002931">
    <property type="entry name" value="Transglutaminase-like"/>
</dbReference>
<dbReference type="PATRIC" id="fig|1125699.3.peg.814"/>
<comment type="caution">
    <text evidence="3">The sequence shown here is derived from an EMBL/GenBank/DDBJ whole genome shotgun (WGS) entry which is preliminary data.</text>
</comment>
<reference evidence="3 4" key="1">
    <citation type="submission" date="2013-04" db="EMBL/GenBank/DDBJ databases">
        <title>The Genome Sequence of Treponema maltophilum ATCC 51939.</title>
        <authorList>
            <consortium name="The Broad Institute Genomics Platform"/>
            <person name="Earl A."/>
            <person name="Ward D."/>
            <person name="Feldgarden M."/>
            <person name="Gevers D."/>
            <person name="Leonetti C."/>
            <person name="Blanton J.M."/>
            <person name="Dewhirst F.E."/>
            <person name="Izard J."/>
            <person name="Walker B."/>
            <person name="Young S."/>
            <person name="Zeng Q."/>
            <person name="Gargeya S."/>
            <person name="Fitzgerald M."/>
            <person name="Haas B."/>
            <person name="Abouelleil A."/>
            <person name="Allen A.W."/>
            <person name="Alvarado L."/>
            <person name="Arachchi H.M."/>
            <person name="Berlin A.M."/>
            <person name="Chapman S.B."/>
            <person name="Gainer-Dewar J."/>
            <person name="Goldberg J."/>
            <person name="Griggs A."/>
            <person name="Gujja S."/>
            <person name="Hansen M."/>
            <person name="Howarth C."/>
            <person name="Imamovic A."/>
            <person name="Ireland A."/>
            <person name="Larimer J."/>
            <person name="McCowan C."/>
            <person name="Murphy C."/>
            <person name="Pearson M."/>
            <person name="Poon T.W."/>
            <person name="Priest M."/>
            <person name="Roberts A."/>
            <person name="Saif S."/>
            <person name="Shea T."/>
            <person name="Sisk P."/>
            <person name="Sykes S."/>
            <person name="Wortman J."/>
            <person name="Nusbaum C."/>
            <person name="Birren B."/>
        </authorList>
    </citation>
    <scope>NUCLEOTIDE SEQUENCE [LARGE SCALE GENOMIC DNA]</scope>
    <source>
        <strain evidence="3 4">ATCC 51939</strain>
    </source>
</reference>
<dbReference type="PANTHER" id="PTHR38339">
    <property type="entry name" value="TRANSGLUTAMINASE DOMAIN PROTEIN"/>
    <property type="match status" value="1"/>
</dbReference>
<dbReference type="HOGENOM" id="CLU_492500_0_0_12"/>
<dbReference type="Pfam" id="PF01833">
    <property type="entry name" value="TIG"/>
    <property type="match status" value="2"/>
</dbReference>
<dbReference type="PANTHER" id="PTHR38339:SF1">
    <property type="entry name" value="TRANSGLUTAMINASE-LIKE DOMAIN-CONTAINING PROTEIN"/>
    <property type="match status" value="1"/>
</dbReference>
<evidence type="ECO:0000256" key="1">
    <source>
        <dbReference type="SAM" id="Phobius"/>
    </source>
</evidence>
<name>S3JWX9_TREMA</name>
<dbReference type="InterPro" id="IPR038765">
    <property type="entry name" value="Papain-like_cys_pep_sf"/>
</dbReference>
<dbReference type="Pfam" id="PF01841">
    <property type="entry name" value="Transglut_core"/>
    <property type="match status" value="1"/>
</dbReference>
<keyword evidence="4" id="KW-1185">Reference proteome</keyword>
<dbReference type="SUPFAM" id="SSF81296">
    <property type="entry name" value="E set domains"/>
    <property type="match status" value="2"/>
</dbReference>
<evidence type="ECO:0000313" key="3">
    <source>
        <dbReference type="EMBL" id="EPF30483.1"/>
    </source>
</evidence>
<dbReference type="SUPFAM" id="SSF54001">
    <property type="entry name" value="Cysteine proteinases"/>
    <property type="match status" value="1"/>
</dbReference>
<feature type="transmembrane region" description="Helical" evidence="1">
    <location>
        <begin position="16"/>
        <end position="36"/>
    </location>
</feature>
<evidence type="ECO:0000313" key="4">
    <source>
        <dbReference type="Proteomes" id="UP000014541"/>
    </source>
</evidence>
<dbReference type="OrthoDB" id="9787782at2"/>
<dbReference type="AlphaFoldDB" id="S3JWX9"/>
<dbReference type="RefSeq" id="WP_016525094.1">
    <property type="nucleotide sequence ID" value="NZ_KE332518.1"/>
</dbReference>
<organism evidence="3 4">
    <name type="scientific">Treponema maltophilum ATCC 51939</name>
    <dbReference type="NCBI Taxonomy" id="1125699"/>
    <lineage>
        <taxon>Bacteria</taxon>
        <taxon>Pseudomonadati</taxon>
        <taxon>Spirochaetota</taxon>
        <taxon>Spirochaetia</taxon>
        <taxon>Spirochaetales</taxon>
        <taxon>Treponemataceae</taxon>
        <taxon>Treponema</taxon>
    </lineage>
</organism>
<dbReference type="eggNOG" id="COG1305">
    <property type="taxonomic scope" value="Bacteria"/>
</dbReference>
<dbReference type="InterPro" id="IPR014756">
    <property type="entry name" value="Ig_E-set"/>
</dbReference>
<proteinExistence type="predicted"/>
<protein>
    <recommendedName>
        <fullName evidence="2">Transglutaminase-like domain-containing protein</fullName>
    </recommendedName>
</protein>
<dbReference type="Gene3D" id="3.10.620.30">
    <property type="match status" value="1"/>
</dbReference>
<keyword evidence="1" id="KW-0472">Membrane</keyword>